<accession>A0A318SUW5</accession>
<name>A0A318SUW5_9RHOB</name>
<evidence type="ECO:0000256" key="1">
    <source>
        <dbReference type="ARBA" id="ARBA00004442"/>
    </source>
</evidence>
<keyword evidence="5" id="KW-0998">Cell outer membrane</keyword>
<evidence type="ECO:0000313" key="8">
    <source>
        <dbReference type="Proteomes" id="UP000248311"/>
    </source>
</evidence>
<comment type="caution">
    <text evidence="7">The sequence shown here is derived from an EMBL/GenBank/DDBJ whole genome shotgun (WGS) entry which is preliminary data.</text>
</comment>
<dbReference type="PANTHER" id="PTHR38776">
    <property type="entry name" value="MLTA-INTERACTING PROTEIN-RELATED"/>
    <property type="match status" value="1"/>
</dbReference>
<dbReference type="Pfam" id="PF06629">
    <property type="entry name" value="MipA"/>
    <property type="match status" value="1"/>
</dbReference>
<feature type="signal peptide" evidence="6">
    <location>
        <begin position="1"/>
        <end position="26"/>
    </location>
</feature>
<gene>
    <name evidence="7" type="ORF">DFP88_101371</name>
</gene>
<keyword evidence="3 6" id="KW-0732">Signal</keyword>
<dbReference type="AlphaFoldDB" id="A0A318SUW5"/>
<protein>
    <submittedName>
        <fullName evidence="7">Outer membrane scaffolding protein for murein synthesis (MipA/OmpV family)</fullName>
    </submittedName>
</protein>
<evidence type="ECO:0000256" key="3">
    <source>
        <dbReference type="ARBA" id="ARBA00022729"/>
    </source>
</evidence>
<feature type="chain" id="PRO_5016442122" evidence="6">
    <location>
        <begin position="27"/>
        <end position="279"/>
    </location>
</feature>
<dbReference type="RefSeq" id="WP_245904635.1">
    <property type="nucleotide sequence ID" value="NZ_QJTE01000001.1"/>
</dbReference>
<dbReference type="Proteomes" id="UP000248311">
    <property type="component" value="Unassembled WGS sequence"/>
</dbReference>
<organism evidence="7 8">
    <name type="scientific">Pseudoroseicyclus aestuarii</name>
    <dbReference type="NCBI Taxonomy" id="1795041"/>
    <lineage>
        <taxon>Bacteria</taxon>
        <taxon>Pseudomonadati</taxon>
        <taxon>Pseudomonadota</taxon>
        <taxon>Alphaproteobacteria</taxon>
        <taxon>Rhodobacterales</taxon>
        <taxon>Paracoccaceae</taxon>
        <taxon>Pseudoroseicyclus</taxon>
    </lineage>
</organism>
<keyword evidence="8" id="KW-1185">Reference proteome</keyword>
<proteinExistence type="inferred from homology"/>
<evidence type="ECO:0000256" key="2">
    <source>
        <dbReference type="ARBA" id="ARBA00005722"/>
    </source>
</evidence>
<dbReference type="PANTHER" id="PTHR38776:SF1">
    <property type="entry name" value="MLTA-INTERACTING PROTEIN-RELATED"/>
    <property type="match status" value="1"/>
</dbReference>
<comment type="similarity">
    <text evidence="2">Belongs to the MipA/OmpV family.</text>
</comment>
<comment type="subcellular location">
    <subcellularLocation>
        <location evidence="1">Cell outer membrane</location>
    </subcellularLocation>
</comment>
<evidence type="ECO:0000256" key="4">
    <source>
        <dbReference type="ARBA" id="ARBA00023136"/>
    </source>
</evidence>
<evidence type="ECO:0000313" key="7">
    <source>
        <dbReference type="EMBL" id="PYE85701.1"/>
    </source>
</evidence>
<dbReference type="EMBL" id="QJTE01000001">
    <property type="protein sequence ID" value="PYE85701.1"/>
    <property type="molecule type" value="Genomic_DNA"/>
</dbReference>
<dbReference type="InterPro" id="IPR010583">
    <property type="entry name" value="MipA"/>
</dbReference>
<dbReference type="GO" id="GO:0009279">
    <property type="term" value="C:cell outer membrane"/>
    <property type="evidence" value="ECO:0007669"/>
    <property type="project" value="UniProtKB-SubCell"/>
</dbReference>
<sequence length="279" mass="30141">MIERIPMVLRQSLIAATILMPMAASAGSLVQPVGEPVIVGNAPVAQARVGNTFGFTLRGGVATRPGYFGSDEYEVGPDLGFALERLRFGFFDIGNDDPGYIATGFGLRGSFRYVPERSADDYEELAGLEDIDATYELGLGVTYSQPLFEVFADLRYGIGGHESLVAELGADAILRVSDRLTLRAGPRVLLGSDDYASTYFGVTEAEAAASDYAAYDAEGGLLSAGVELQAAYMLTERWGIEGAVGYDRFLNDAEDSPITVEDEQFTARLGVTRRFDFRF</sequence>
<evidence type="ECO:0000256" key="5">
    <source>
        <dbReference type="ARBA" id="ARBA00023237"/>
    </source>
</evidence>
<reference evidence="7 8" key="1">
    <citation type="submission" date="2018-06" db="EMBL/GenBank/DDBJ databases">
        <title>Genomic Encyclopedia of Type Strains, Phase III (KMG-III): the genomes of soil and plant-associated and newly described type strains.</title>
        <authorList>
            <person name="Whitman W."/>
        </authorList>
    </citation>
    <scope>NUCLEOTIDE SEQUENCE [LARGE SCALE GENOMIC DNA]</scope>
    <source>
        <strain evidence="7 8">CECT 9025</strain>
    </source>
</reference>
<evidence type="ECO:0000256" key="6">
    <source>
        <dbReference type="SAM" id="SignalP"/>
    </source>
</evidence>
<keyword evidence="4" id="KW-0472">Membrane</keyword>